<dbReference type="AlphaFoldDB" id="A0A7W8EIN8"/>
<dbReference type="InterPro" id="IPR036188">
    <property type="entry name" value="FAD/NAD-bd_sf"/>
</dbReference>
<dbReference type="PRINTS" id="PR00420">
    <property type="entry name" value="RNGMNOXGNASE"/>
</dbReference>
<dbReference type="SUPFAM" id="SSF51905">
    <property type="entry name" value="FAD/NAD(P)-binding domain"/>
    <property type="match status" value="1"/>
</dbReference>
<dbReference type="Gene3D" id="3.50.50.60">
    <property type="entry name" value="FAD/NAD(P)-binding domain"/>
    <property type="match status" value="1"/>
</dbReference>
<protein>
    <submittedName>
        <fullName evidence="2">2-polyprenyl-6-methoxyphenol hydroxylase-like FAD-dependent oxidoreductase</fullName>
    </submittedName>
</protein>
<comment type="caution">
    <text evidence="2">The sequence shown here is derived from an EMBL/GenBank/DDBJ whole genome shotgun (WGS) entry which is preliminary data.</text>
</comment>
<dbReference type="Proteomes" id="UP000568380">
    <property type="component" value="Unassembled WGS sequence"/>
</dbReference>
<dbReference type="PANTHER" id="PTHR46865">
    <property type="entry name" value="OXIDOREDUCTASE-RELATED"/>
    <property type="match status" value="1"/>
</dbReference>
<dbReference type="RefSeq" id="WP_184967458.1">
    <property type="nucleotide sequence ID" value="NZ_JACHIN010000009.1"/>
</dbReference>
<dbReference type="InterPro" id="IPR051704">
    <property type="entry name" value="FAD_aromatic-hydroxylase"/>
</dbReference>
<reference evidence="2 3" key="1">
    <citation type="submission" date="2020-08" db="EMBL/GenBank/DDBJ databases">
        <title>Genomic Encyclopedia of Type Strains, Phase IV (KMG-IV): sequencing the most valuable type-strain genomes for metagenomic binning, comparative biology and taxonomic classification.</title>
        <authorList>
            <person name="Goeker M."/>
        </authorList>
    </citation>
    <scope>NUCLEOTIDE SEQUENCE [LARGE SCALE GENOMIC DNA]</scope>
    <source>
        <strain evidence="2 3">DSM 45385</strain>
    </source>
</reference>
<keyword evidence="3" id="KW-1185">Reference proteome</keyword>
<feature type="domain" description="FAD-binding" evidence="1">
    <location>
        <begin position="2"/>
        <end position="313"/>
    </location>
</feature>
<dbReference type="PANTHER" id="PTHR46865:SF2">
    <property type="entry name" value="MONOOXYGENASE"/>
    <property type="match status" value="1"/>
</dbReference>
<dbReference type="InterPro" id="IPR002938">
    <property type="entry name" value="FAD-bd"/>
</dbReference>
<evidence type="ECO:0000313" key="2">
    <source>
        <dbReference type="EMBL" id="MBB5080726.1"/>
    </source>
</evidence>
<dbReference type="Pfam" id="PF01494">
    <property type="entry name" value="FAD_binding_3"/>
    <property type="match status" value="1"/>
</dbReference>
<name>A0A7W8EIN8_9ACTN</name>
<sequence length="402" mass="44400">MDILISGASIAGPALAHWLNTYGFTTTIVERAPALREGGHAVDFRGKAHLSVLRKMGVLSDIEREQTNMGALWNVNEAGKKLAKMPDDIFAGDVEILRGDLGRILYERTREKTEYIFGDSIAELHEDAHGVAVTFQRGATRRFDLVIGADGLHSNVRSLAFGPESRFHTYLGLYNAVFTTPNHLGLDYSGQGLNVPGKMAASYSSRANTEAKAVFFFGSPELTYDRHDTDEQKRLLADAFKDVGWIVPRLLEDMWKAEEFYFDSISQIHMDRWSRGRIALVGDAAWCPSPLSGMGTGLSVVGAYVLAGEIAAHGHVDGFAAYERIMRDYVAGAQKSAVGVSKFMVPDNKFMAWFMNQNYKLLPYLPWKGIMAKSVRKTAEAITLPEYPGARALRPRPSGRAS</sequence>
<dbReference type="EMBL" id="JACHIN010000009">
    <property type="protein sequence ID" value="MBB5080726.1"/>
    <property type="molecule type" value="Genomic_DNA"/>
</dbReference>
<accession>A0A7W8EIN8</accession>
<dbReference type="GO" id="GO:0071949">
    <property type="term" value="F:FAD binding"/>
    <property type="evidence" value="ECO:0007669"/>
    <property type="project" value="InterPro"/>
</dbReference>
<proteinExistence type="predicted"/>
<evidence type="ECO:0000259" key="1">
    <source>
        <dbReference type="Pfam" id="PF01494"/>
    </source>
</evidence>
<gene>
    <name evidence="2" type="ORF">HNR40_006215</name>
</gene>
<dbReference type="Gene3D" id="3.30.9.10">
    <property type="entry name" value="D-Amino Acid Oxidase, subunit A, domain 2"/>
    <property type="match status" value="1"/>
</dbReference>
<organism evidence="2 3">
    <name type="scientific">Nonomuraea endophytica</name>
    <dbReference type="NCBI Taxonomy" id="714136"/>
    <lineage>
        <taxon>Bacteria</taxon>
        <taxon>Bacillati</taxon>
        <taxon>Actinomycetota</taxon>
        <taxon>Actinomycetes</taxon>
        <taxon>Streptosporangiales</taxon>
        <taxon>Streptosporangiaceae</taxon>
        <taxon>Nonomuraea</taxon>
    </lineage>
</organism>
<evidence type="ECO:0000313" key="3">
    <source>
        <dbReference type="Proteomes" id="UP000568380"/>
    </source>
</evidence>